<organism evidence="2 3">
    <name type="scientific">Priestia endophytica DSM 13796</name>
    <dbReference type="NCBI Taxonomy" id="1121089"/>
    <lineage>
        <taxon>Bacteria</taxon>
        <taxon>Bacillati</taxon>
        <taxon>Bacillota</taxon>
        <taxon>Bacilli</taxon>
        <taxon>Bacillales</taxon>
        <taxon>Bacillaceae</taxon>
        <taxon>Priestia</taxon>
    </lineage>
</organism>
<sequence length="105" mass="11865">MFEHVYKQNDELAKVIKHYSKKDGIYQTAIPSLFFINESHITEPLHVVYKPSFCVIVQGEKEVLLAQERFKYGPADYLVSSVDLPVTGQVIKASSHACSIFSSQT</sequence>
<feature type="domain" description="Transcription regulator HTH AraC N-terminal" evidence="1">
    <location>
        <begin position="29"/>
        <end position="96"/>
    </location>
</feature>
<protein>
    <submittedName>
        <fullName evidence="2">AraC-type transcriptional regulator N-terminus</fullName>
    </submittedName>
</protein>
<dbReference type="PANTHER" id="PTHR43436:SF1">
    <property type="entry name" value="TRANSCRIPTIONAL REGULATORY PROTEIN"/>
    <property type="match status" value="1"/>
</dbReference>
<dbReference type="EMBL" id="FOXX01000003">
    <property type="protein sequence ID" value="SFQ50942.1"/>
    <property type="molecule type" value="Genomic_DNA"/>
</dbReference>
<name>A0A1I5Z3B0_9BACI</name>
<evidence type="ECO:0000259" key="1">
    <source>
        <dbReference type="Pfam" id="PF06719"/>
    </source>
</evidence>
<evidence type="ECO:0000313" key="3">
    <source>
        <dbReference type="Proteomes" id="UP000182762"/>
    </source>
</evidence>
<evidence type="ECO:0000313" key="2">
    <source>
        <dbReference type="EMBL" id="SFQ50942.1"/>
    </source>
</evidence>
<dbReference type="InterPro" id="IPR009594">
    <property type="entry name" value="Tscrpt_reg_HTH_AraC_N"/>
</dbReference>
<proteinExistence type="predicted"/>
<comment type="caution">
    <text evidence="2">The sequence shown here is derived from an EMBL/GenBank/DDBJ whole genome shotgun (WGS) entry which is preliminary data.</text>
</comment>
<keyword evidence="3" id="KW-1185">Reference proteome</keyword>
<dbReference type="PANTHER" id="PTHR43436">
    <property type="entry name" value="ARAC-FAMILY TRANSCRIPTIONAL REGULATOR"/>
    <property type="match status" value="1"/>
</dbReference>
<reference evidence="2 3" key="1">
    <citation type="submission" date="2016-10" db="EMBL/GenBank/DDBJ databases">
        <authorList>
            <person name="Varghese N."/>
            <person name="Submissions S."/>
        </authorList>
    </citation>
    <scope>NUCLEOTIDE SEQUENCE [LARGE SCALE GENOMIC DNA]</scope>
    <source>
        <strain evidence="2 3">DSM 13796</strain>
    </source>
</reference>
<gene>
    <name evidence="2" type="ORF">SAMN02745910_01791</name>
</gene>
<dbReference type="Pfam" id="PF06719">
    <property type="entry name" value="AraC_N"/>
    <property type="match status" value="1"/>
</dbReference>
<dbReference type="Proteomes" id="UP000182762">
    <property type="component" value="Unassembled WGS sequence"/>
</dbReference>
<accession>A0A1I5Z3B0</accession>